<gene>
    <name evidence="2" type="ORF">M0813_08207</name>
</gene>
<reference evidence="2" key="1">
    <citation type="submission" date="2022-08" db="EMBL/GenBank/DDBJ databases">
        <title>Novel sulfate-reducing endosymbionts in the free-living metamonad Anaeramoeba.</title>
        <authorList>
            <person name="Jerlstrom-Hultqvist J."/>
            <person name="Cepicka I."/>
            <person name="Gallot-Lavallee L."/>
            <person name="Salas-Leiva D."/>
            <person name="Curtis B.A."/>
            <person name="Zahonova K."/>
            <person name="Pipaliya S."/>
            <person name="Dacks J."/>
            <person name="Roger A.J."/>
        </authorList>
    </citation>
    <scope>NUCLEOTIDE SEQUENCE</scope>
    <source>
        <strain evidence="2">Schooner1</strain>
    </source>
</reference>
<feature type="compositionally biased region" description="Basic and acidic residues" evidence="1">
    <location>
        <begin position="37"/>
        <end position="53"/>
    </location>
</feature>
<dbReference type="EMBL" id="JAOAOG010000325">
    <property type="protein sequence ID" value="KAJ6228714.1"/>
    <property type="molecule type" value="Genomic_DNA"/>
</dbReference>
<proteinExistence type="predicted"/>
<protein>
    <submittedName>
        <fullName evidence="2">Fasciclin-3</fullName>
    </submittedName>
</protein>
<evidence type="ECO:0000256" key="1">
    <source>
        <dbReference type="SAM" id="MobiDB-lite"/>
    </source>
</evidence>
<evidence type="ECO:0000313" key="3">
    <source>
        <dbReference type="Proteomes" id="UP001150062"/>
    </source>
</evidence>
<evidence type="ECO:0000313" key="2">
    <source>
        <dbReference type="EMBL" id="KAJ6228714.1"/>
    </source>
</evidence>
<feature type="compositionally biased region" description="Polar residues" evidence="1">
    <location>
        <begin position="1"/>
        <end position="12"/>
    </location>
</feature>
<accession>A0ABQ8X846</accession>
<feature type="region of interest" description="Disordered" evidence="1">
    <location>
        <begin position="452"/>
        <end position="497"/>
    </location>
</feature>
<feature type="compositionally biased region" description="Basic and acidic residues" evidence="1">
    <location>
        <begin position="461"/>
        <end position="497"/>
    </location>
</feature>
<name>A0ABQ8X846_9EUKA</name>
<organism evidence="2 3">
    <name type="scientific">Anaeramoeba flamelloides</name>
    <dbReference type="NCBI Taxonomy" id="1746091"/>
    <lineage>
        <taxon>Eukaryota</taxon>
        <taxon>Metamonada</taxon>
        <taxon>Anaeramoebidae</taxon>
        <taxon>Anaeramoeba</taxon>
    </lineage>
</organism>
<sequence length="687" mass="80423">MDKNNLSNSDQFLFQVERTQEKDRQSSQPLCVLGQKVQKENLDKPMEKGKLQTEDQEDVKNGSSISRATEVSPNKDNTTNRLTGNGNSNQEVGQSKLGIKMMKSDQNKNSEEILIIGPFHYKHVTLELLSKELPKNVLHNNIVVFYVPYDELCVENEKVVSRWLWCSETDEYSILSDIVPVLIHSSRYIPNNNESEKHFGILSYFKYLDKSVTKYPMKRKNGIRSRFSSKPKDQLVQIISTQILDNAQSFPERIFNSINSWVVFNKENCHPLIKENHQKILKIQQELNKKLEKKKKQNFVRIPITRAKSRSIQLQKEQDCKLKNSEITQNQIFEKSSTSNDHLIQLNPPMTSGTPKTFHLPITPNSSSRLGISSTTITKDTRSDYRCIKGEKSQLERKRDFVNSDQFKKMYKHAVINNALVLKKKQRLNLKEKESNSTNVSQRNLQKNISFTKNHHSKTKIKNEKEKEIKKEKEKEIKKEKEKEKEKKKEFLESDKKEKPNHLIHTNTVKYHKVKKEKNPFNQKVNINKKQAFDYQTSCLAQKNENTQNNVYKTSNTQKPTTTDLEMQYFNYSITEIENLITINSYKTPNLLKAHILYLDTNKKRYEVTLEIGNHIRLSEVIKPKSHSSLTKNTPHNVPFPPNKVIILKQNLNWKNIQWLDEWILFEDILIVPRNFFLLKRSVPLKI</sequence>
<feature type="compositionally biased region" description="Polar residues" evidence="1">
    <location>
        <begin position="61"/>
        <end position="92"/>
    </location>
</feature>
<keyword evidence="3" id="KW-1185">Reference proteome</keyword>
<comment type="caution">
    <text evidence="2">The sequence shown here is derived from an EMBL/GenBank/DDBJ whole genome shotgun (WGS) entry which is preliminary data.</text>
</comment>
<dbReference type="Proteomes" id="UP001150062">
    <property type="component" value="Unassembled WGS sequence"/>
</dbReference>
<feature type="region of interest" description="Disordered" evidence="1">
    <location>
        <begin position="1"/>
        <end position="92"/>
    </location>
</feature>